<sequence length="133" mass="15093">MRHGAEVNIAGKSPAKKTRMKKDGKKMKEEKSAFERIYDIIREIPEGKVASYGQVAELAGNRRWARVVGYALHAVPEDSELPCHRVVTKDGNVSCAFSGGICNRQMELLKKEGVGFIDDHVDMRRFQWSKRLF</sequence>
<keyword evidence="2 9" id="KW-0489">Methyltransferase</keyword>
<feature type="region of interest" description="Disordered" evidence="7">
    <location>
        <begin position="1"/>
        <end position="30"/>
    </location>
</feature>
<dbReference type="Proteomes" id="UP000462363">
    <property type="component" value="Unassembled WGS sequence"/>
</dbReference>
<gene>
    <name evidence="9" type="ORF">FYJ37_14270</name>
</gene>
<protein>
    <submittedName>
        <fullName evidence="9">Methylated-DNA--[protein]-cysteine S-methyltransferase</fullName>
        <ecNumber evidence="9">2.1.1.63</ecNumber>
    </submittedName>
</protein>
<dbReference type="InterPro" id="IPR052520">
    <property type="entry name" value="ATL_DNA_repair"/>
</dbReference>
<dbReference type="Gene3D" id="1.10.10.10">
    <property type="entry name" value="Winged helix-like DNA-binding domain superfamily/Winged helix DNA-binding domain"/>
    <property type="match status" value="1"/>
</dbReference>
<keyword evidence="5" id="KW-0234">DNA repair</keyword>
<dbReference type="AlphaFoldDB" id="A0A844F9X6"/>
<keyword evidence="3 9" id="KW-0808">Transferase</keyword>
<dbReference type="CDD" id="cd06445">
    <property type="entry name" value="ATase"/>
    <property type="match status" value="1"/>
</dbReference>
<dbReference type="Pfam" id="PF01035">
    <property type="entry name" value="DNA_binding_1"/>
    <property type="match status" value="1"/>
</dbReference>
<evidence type="ECO:0000259" key="8">
    <source>
        <dbReference type="Pfam" id="PF01035"/>
    </source>
</evidence>
<accession>A0A844F9X6</accession>
<reference evidence="9 10" key="1">
    <citation type="submission" date="2019-08" db="EMBL/GenBank/DDBJ databases">
        <title>In-depth cultivation of the pig gut microbiome towards novel bacterial diversity and tailored functional studies.</title>
        <authorList>
            <person name="Wylensek D."/>
            <person name="Hitch T.C.A."/>
            <person name="Clavel T."/>
        </authorList>
    </citation>
    <scope>NUCLEOTIDE SEQUENCE [LARGE SCALE GENOMIC DNA]</scope>
    <source>
        <strain evidence="9 10">BL-389-WT-3D</strain>
    </source>
</reference>
<dbReference type="InterPro" id="IPR014048">
    <property type="entry name" value="MethylDNA_cys_MeTrfase_DNA-bd"/>
</dbReference>
<feature type="compositionally biased region" description="Basic residues" evidence="7">
    <location>
        <begin position="14"/>
        <end position="25"/>
    </location>
</feature>
<dbReference type="InterPro" id="IPR036388">
    <property type="entry name" value="WH-like_DNA-bd_sf"/>
</dbReference>
<evidence type="ECO:0000256" key="2">
    <source>
        <dbReference type="ARBA" id="ARBA00022603"/>
    </source>
</evidence>
<evidence type="ECO:0000256" key="4">
    <source>
        <dbReference type="ARBA" id="ARBA00022763"/>
    </source>
</evidence>
<dbReference type="SUPFAM" id="SSF46767">
    <property type="entry name" value="Methylated DNA-protein cysteine methyltransferase, C-terminal domain"/>
    <property type="match status" value="1"/>
</dbReference>
<keyword evidence="4" id="KW-0227">DNA damage</keyword>
<dbReference type="GO" id="GO:0006281">
    <property type="term" value="P:DNA repair"/>
    <property type="evidence" value="ECO:0007669"/>
    <property type="project" value="UniProtKB-KW"/>
</dbReference>
<dbReference type="PROSITE" id="PS00374">
    <property type="entry name" value="MGMT"/>
    <property type="match status" value="1"/>
</dbReference>
<proteinExistence type="predicted"/>
<comment type="catalytic activity">
    <reaction evidence="6">
        <text>a 6-O-methyl-2'-deoxyguanosine in DNA + L-cysteinyl-[protein] = S-methyl-L-cysteinyl-[protein] + a 2'-deoxyguanosine in DNA</text>
        <dbReference type="Rhea" id="RHEA:24000"/>
        <dbReference type="Rhea" id="RHEA-COMP:10131"/>
        <dbReference type="Rhea" id="RHEA-COMP:10132"/>
        <dbReference type="Rhea" id="RHEA-COMP:11367"/>
        <dbReference type="Rhea" id="RHEA-COMP:11368"/>
        <dbReference type="ChEBI" id="CHEBI:29950"/>
        <dbReference type="ChEBI" id="CHEBI:82612"/>
        <dbReference type="ChEBI" id="CHEBI:85445"/>
        <dbReference type="ChEBI" id="CHEBI:85448"/>
        <dbReference type="EC" id="2.1.1.63"/>
    </reaction>
</comment>
<evidence type="ECO:0000256" key="3">
    <source>
        <dbReference type="ARBA" id="ARBA00022679"/>
    </source>
</evidence>
<dbReference type="InterPro" id="IPR036217">
    <property type="entry name" value="MethylDNA_cys_MeTrfase_DNAb"/>
</dbReference>
<dbReference type="EC" id="2.1.1.63" evidence="9"/>
<evidence type="ECO:0000256" key="1">
    <source>
        <dbReference type="ARBA" id="ARBA00001286"/>
    </source>
</evidence>
<evidence type="ECO:0000313" key="10">
    <source>
        <dbReference type="Proteomes" id="UP000462363"/>
    </source>
</evidence>
<dbReference type="NCBIfam" id="TIGR00589">
    <property type="entry name" value="ogt"/>
    <property type="match status" value="1"/>
</dbReference>
<organism evidence="9 10">
    <name type="scientific">Clostridium scindens (strain JCM 10418 / VPI 12708)</name>
    <dbReference type="NCBI Taxonomy" id="29347"/>
    <lineage>
        <taxon>Bacteria</taxon>
        <taxon>Bacillati</taxon>
        <taxon>Bacillota</taxon>
        <taxon>Clostridia</taxon>
        <taxon>Lachnospirales</taxon>
        <taxon>Lachnospiraceae</taxon>
    </lineage>
</organism>
<evidence type="ECO:0000256" key="5">
    <source>
        <dbReference type="ARBA" id="ARBA00023204"/>
    </source>
</evidence>
<dbReference type="EMBL" id="VUMB01000037">
    <property type="protein sequence ID" value="MSS41470.1"/>
    <property type="molecule type" value="Genomic_DNA"/>
</dbReference>
<dbReference type="PANTHER" id="PTHR42942:SF1">
    <property type="entry name" value="ALKYLTRANSFERASE-LIKE PROTEIN 1"/>
    <property type="match status" value="1"/>
</dbReference>
<dbReference type="PANTHER" id="PTHR42942">
    <property type="entry name" value="6-O-METHYLGUANINE DNA METHYLTRANSFERASE"/>
    <property type="match status" value="1"/>
</dbReference>
<dbReference type="InterPro" id="IPR001497">
    <property type="entry name" value="MethylDNA_cys_MeTrfase_AS"/>
</dbReference>
<dbReference type="GO" id="GO:0003908">
    <property type="term" value="F:methylated-DNA-[protein]-cysteine S-methyltransferase activity"/>
    <property type="evidence" value="ECO:0007669"/>
    <property type="project" value="UniProtKB-EC"/>
</dbReference>
<name>A0A844F9X6_CLOSV</name>
<dbReference type="GO" id="GO:0032259">
    <property type="term" value="P:methylation"/>
    <property type="evidence" value="ECO:0007669"/>
    <property type="project" value="UniProtKB-KW"/>
</dbReference>
<evidence type="ECO:0000256" key="6">
    <source>
        <dbReference type="ARBA" id="ARBA00049348"/>
    </source>
</evidence>
<comment type="caution">
    <text evidence="9">The sequence shown here is derived from an EMBL/GenBank/DDBJ whole genome shotgun (WGS) entry which is preliminary data.</text>
</comment>
<evidence type="ECO:0000313" key="9">
    <source>
        <dbReference type="EMBL" id="MSS41470.1"/>
    </source>
</evidence>
<feature type="domain" description="Methylated-DNA-[protein]-cysteine S-methyltransferase DNA binding" evidence="8">
    <location>
        <begin position="34"/>
        <end position="114"/>
    </location>
</feature>
<comment type="catalytic activity">
    <reaction evidence="1">
        <text>a 4-O-methyl-thymidine in DNA + L-cysteinyl-[protein] = a thymidine in DNA + S-methyl-L-cysteinyl-[protein]</text>
        <dbReference type="Rhea" id="RHEA:53428"/>
        <dbReference type="Rhea" id="RHEA-COMP:10131"/>
        <dbReference type="Rhea" id="RHEA-COMP:10132"/>
        <dbReference type="Rhea" id="RHEA-COMP:13555"/>
        <dbReference type="Rhea" id="RHEA-COMP:13556"/>
        <dbReference type="ChEBI" id="CHEBI:29950"/>
        <dbReference type="ChEBI" id="CHEBI:82612"/>
        <dbReference type="ChEBI" id="CHEBI:137386"/>
        <dbReference type="ChEBI" id="CHEBI:137387"/>
        <dbReference type="EC" id="2.1.1.63"/>
    </reaction>
</comment>
<evidence type="ECO:0000256" key="7">
    <source>
        <dbReference type="SAM" id="MobiDB-lite"/>
    </source>
</evidence>